<dbReference type="Pfam" id="PF00014">
    <property type="entry name" value="Kunitz_BPTI"/>
    <property type="match status" value="15"/>
</dbReference>
<dbReference type="InterPro" id="IPR028150">
    <property type="entry name" value="Lustrin_cystein"/>
</dbReference>
<feature type="domain" description="BPTI/Kunitz inhibitor" evidence="2">
    <location>
        <begin position="577"/>
        <end position="627"/>
    </location>
</feature>
<dbReference type="SMART" id="SM00289">
    <property type="entry name" value="WR1"/>
    <property type="match status" value="46"/>
</dbReference>
<keyword evidence="1" id="KW-1133">Transmembrane helix</keyword>
<feature type="domain" description="BPTI/Kunitz inhibitor" evidence="2">
    <location>
        <begin position="3368"/>
        <end position="3420"/>
    </location>
</feature>
<feature type="domain" description="BPTI/Kunitz inhibitor" evidence="2">
    <location>
        <begin position="3801"/>
        <end position="3853"/>
    </location>
</feature>
<feature type="domain" description="BPTI/Kunitz inhibitor" evidence="2">
    <location>
        <begin position="495"/>
        <end position="530"/>
    </location>
</feature>
<evidence type="ECO:0000259" key="2">
    <source>
        <dbReference type="PROSITE" id="PS50279"/>
    </source>
</evidence>
<accession>A0AAF5DF20</accession>
<feature type="domain" description="BPTI/Kunitz inhibitor" evidence="2">
    <location>
        <begin position="2135"/>
        <end position="2187"/>
    </location>
</feature>
<dbReference type="SUPFAM" id="SSF57362">
    <property type="entry name" value="BPTI-like"/>
    <property type="match status" value="15"/>
</dbReference>
<dbReference type="InterPro" id="IPR020901">
    <property type="entry name" value="Prtase_inh_Kunz-CS"/>
</dbReference>
<dbReference type="PROSITE" id="PS00280">
    <property type="entry name" value="BPTI_KUNITZ_1"/>
    <property type="match status" value="7"/>
</dbReference>
<keyword evidence="3" id="KW-1185">Reference proteome</keyword>
<name>A0AAF5DF20_STRER</name>
<dbReference type="PANTHER" id="PTHR46339:SF4">
    <property type="entry name" value="BPTI_KUNITZ INHIBITOR DOMAIN-CONTAINING PROTEIN"/>
    <property type="match status" value="1"/>
</dbReference>
<feature type="domain" description="BPTI/Kunitz inhibitor" evidence="2">
    <location>
        <begin position="3493"/>
        <end position="3540"/>
    </location>
</feature>
<dbReference type="InterPro" id="IPR053014">
    <property type="entry name" value="Cuticle_assoc_divergent"/>
</dbReference>
<dbReference type="InterPro" id="IPR002223">
    <property type="entry name" value="Kunitz_BPTI"/>
</dbReference>
<reference evidence="4" key="1">
    <citation type="submission" date="2024-02" db="UniProtKB">
        <authorList>
            <consortium name="WormBaseParasite"/>
        </authorList>
    </citation>
    <scope>IDENTIFICATION</scope>
</reference>
<dbReference type="SMART" id="SM00131">
    <property type="entry name" value="KU"/>
    <property type="match status" value="15"/>
</dbReference>
<feature type="domain" description="BPTI/Kunitz inhibitor" evidence="2">
    <location>
        <begin position="789"/>
        <end position="841"/>
    </location>
</feature>
<feature type="domain" description="BPTI/Kunitz inhibitor" evidence="2">
    <location>
        <begin position="1945"/>
        <end position="1981"/>
    </location>
</feature>
<dbReference type="InterPro" id="IPR000742">
    <property type="entry name" value="EGF"/>
</dbReference>
<evidence type="ECO:0000256" key="1">
    <source>
        <dbReference type="SAM" id="Phobius"/>
    </source>
</evidence>
<feature type="domain" description="BPTI/Kunitz inhibitor" evidence="2">
    <location>
        <begin position="3587"/>
        <end position="3637"/>
    </location>
</feature>
<keyword evidence="1" id="KW-0472">Membrane</keyword>
<proteinExistence type="predicted"/>
<dbReference type="Gene3D" id="4.10.410.10">
    <property type="entry name" value="Pancreatic trypsin inhibitor Kunitz domain"/>
    <property type="match status" value="15"/>
</dbReference>
<dbReference type="Pfam" id="PF01683">
    <property type="entry name" value="EB"/>
    <property type="match status" value="6"/>
</dbReference>
<feature type="domain" description="BPTI/Kunitz inhibitor" evidence="2">
    <location>
        <begin position="2028"/>
        <end position="2078"/>
    </location>
</feature>
<dbReference type="InterPro" id="IPR006149">
    <property type="entry name" value="EB_dom"/>
</dbReference>
<feature type="domain" description="BPTI/Kunitz inhibitor" evidence="2">
    <location>
        <begin position="2243"/>
        <end position="2298"/>
    </location>
</feature>
<dbReference type="PROSITE" id="PS50279">
    <property type="entry name" value="BPTI_KUNITZ_2"/>
    <property type="match status" value="15"/>
</dbReference>
<evidence type="ECO:0000313" key="4">
    <source>
        <dbReference type="WBParaSite" id="TCONS_00011627.p1"/>
    </source>
</evidence>
<dbReference type="InterPro" id="IPR036880">
    <property type="entry name" value="Kunitz_BPTI_sf"/>
</dbReference>
<feature type="transmembrane region" description="Helical" evidence="1">
    <location>
        <begin position="7"/>
        <end position="25"/>
    </location>
</feature>
<dbReference type="CDD" id="cd00109">
    <property type="entry name" value="Kunitz-type"/>
    <property type="match status" value="8"/>
</dbReference>
<evidence type="ECO:0000313" key="3">
    <source>
        <dbReference type="Proteomes" id="UP000035681"/>
    </source>
</evidence>
<dbReference type="Pfam" id="PF14625">
    <property type="entry name" value="Lustrin_cystein"/>
    <property type="match status" value="35"/>
</dbReference>
<sequence>RLFNNLIFFEMIFYCTIILILLYLFDPTKQQLLFSQHTTERLDFYKNNKDDIKKNGYNCVEGSPCGCNFPKYLDSCNVSMKNIKIPLCYCDEINNKISYNDTGYLLCNINKKIYEKFTCSSGSYFVENKGCIDPTKALFKYGTSSTGSGKAGDNCQFNTDCLSGMYCLTGVCTCLSTYILKESYCYEIINPNSAGCIYDAQCQAVFPSAQCNIESGVGTCKCPEKTHIARETRDGWVCISLIDNASKNDIPNNDLHFICPLPEGAGFKVALSDPNTKYEGLPVGCTVGSTSMFEPITQLQGGGGCIWPSTGEYIGDIYDCIHTSPLINLKTKYPLSNYHPSANGVCCPSRALTCSQPPISGPNPTEGRWWFNSITGQCQQFLWDPIAPTAGDHNSNNFKTMEHCFNYCRDTCTRSYPQYIKAKSILKEKPITSCSTISSCGNDYECKSIGSEHLCCPTISSICSYKGGRIIDNLLPRETIYDGGFLTKTGKEQVRFYYNNEKKRCESFIYKGSGGNFNNFITKHECEIFCSRLICEIGNPLKIGNEAQVCESNHDCPSSYSCNMIQKVCCPKKQTVCSQPLRTGDCSENLQRYYYNPLIKQCILFSYSGCQGNDNNFETLIKCQETCKNIAPEPRCPQGQAYKDPYGNFVQCNEGSSSILVPNYFCFNDGQVSGLCPTKSYTCSLNSDKGKQCGAGTSFKYYFNPNKNTCEAFQYLGCDGNSNNFQTLEACEEYCGIACPNGGQPLRDHQHQLVSCNDNSSCPGTHECTEIIVKGSLSNRCCPTRTHICSQPPQVGTSCINTPIPRFYFNIVTSQCSSFLYNGCNGNLNNFVSETQCNNFCKASSCNVGESVFLDPNTNIPLTCNDNLKNSCPKNYVCTLNSFSNTHVCCGATDMGVCPHGEKAYINAMDMTAKECTINQEGSCPSNYLCRFNFINKKYYCCSGPETCPSGKFLYKNSKTLQAIKCTINGNKNQCPNGYSCQSYLKNAFQGFCCSINEICPNNSEFLIDSTSNQPRRCTIGSHISCPGNYYCQKSSSSNNNNDEHSGYCCKGTSILKSNGCPPNQYVLIFNGEIKTCDPFNVNDFPCDKGFTCQWSITNMIYQCCSEHKPIENIRDDGCPRNQKAFYENNKVRICTAGGSDCPLGYFCEFSFKNVQFQCCATSGGCPGNSVAFIGIDGQPEKCVLGQSQCKNGYSCQKTLSNNYVCCTSGVIEKNCKNNEIMYNGKCLEIVNVGGQCENNIQCLGGSICLGNSCVCPKRTTLINNICQQIPDCLENQVLIDKACYDKVDINGRCISHTQCPKTSFCIKRICSCRKDEYYDYNNNKCIKEKLSIVIPNKKKFKKRKYRRMKPKVTLPIINYQSFESNIIPNMDSYIDKCFNTTLKPFIDPKTQKTQYCSPKTNTCPLGYTCEMNLSRQIFICCGKKNINNEIIHFHPEDKVCPKGRIPYLLNGIPQKCTKTRCSNGYQCIYTSYEYYCCSENLLETDISIDNSISMLSDICPRGTPLIYPLTNTPIQCIPNKENCPLGYTCDKSISPFYIYICCSLRLQKENNLTSNITITKEIENTIDNQTGFGNILIFLLCINIFIQEIVGKNNFLKIDKRQASSGNVGDNCQYNTDCLSGMSCSSGRCECLSTYVSISGYCYLKKGPGENGCVDDIQCSSVWPETFCDFTAGIGTCRCGDNKVERRTRDGNVCLDIHDANDNLLAISCPLPEGAGYTSALSDPHHPRQNNGPGPVLCNTESTVTSQVPGSEEIGDGSSACLFPSDNSYLADIYDCIGFVSPIDLSSSGYSHKTNGICCPNRAFVCIQPSATGPNPSEPRWYYNTITGQCNQFMWDPFASGPGDHSPNNFRTLEHCESYCKAYCRGSPEYEVRKTFIEETPITGCSINIPCSNNYECKSIGSLSLCCPSVQSICSSIGGRPLDSNIRDTIYHPGVHKQGTSPSTRFYYNPENGKCSPFTYNGAGGNYNNFASRLECQLFCTRLQCDRGSPLQIGEETQTCRSSAQCPSTHFCKIDQGVCCAKMQTICNQPLRVGNCDKSVQRYWYSPSTKECQAFQYNTCNGNDNNFETLMECQNYCKNATPEPRCPQGQAYKDHNGNFLTCSTSREQNVCPVNYYCHFDGTNYGCCEKKSYTCSLPSHKGVQCGPGSSIRYYYDSQNQECVSFQYNGCDGNSNNFPNLEECQNYCSVGGCPNGLQPLRDSTSTLISCADDDNKCPETHECLIISIGNKVSSRCCPSRSYICSLPPQQGSSSCSSGLSVVTKYYFNIINQKCTSFLYNGCHGNSNNFPNLEVCSKFCLSAACNSGDIVYLDPNTQEPLTCNNNLQNTCPSNFACTFDKLTNRNICCGSTDMGVCPEGEKAYMNAIDFTVKECLINEQHSCPPNYLCRFNILKNRYYCCGSVEKNYCPPGKATFRDVNTKQPVRCIVNAKKNLCGDGYECLSSFKGALQGYCCSSNDICPGKEDYLIDEGSKMPKACRIGHFLSCPNGYQCKNNNGIDDESGYCCKGTPKYSPPPTGDCPPGEFIHIKNNKITECNPFELSNNNGCPNDYSCQWSKTNMKYYCCGKVQTYEYIEERKDEQNGCPSNQVAFIEQSTGTPKLCTAGGSNCPLGYFCQFISSKNVFQCCAIPSDCPSKLVAFIGLSGTPQTCNLGGGGAPCPSGYACVKGRAGYDLCCTGPNPCEESQLFLNGECYNKVNPGEKCVDTLQCLGGSTCRSSYCMCKLYEEVENNTCISKKEPIKEVVKLICRPTDVEVEGLCLPKSSLGGSCTSSKQCIDSQGICQSGKCKCPKYYIFKSGKCILGTNKKIPMIKKVKPEKNKVIQKQPGIEKLKKTSMRSRKTESNKKNNEELYKNICPNKRKHYLVNGSPQKCMNGRPCHIGYKCIFTVKNKQYHCCSISTNISKSVSSKLVSKTKEKDINICIKGKPLLYPSTGNPIACNYFQKCPIGSSCVNSKLDKGKTICCDLNNLPQKKKVTSKHRKPQTKNFFTKDKADFSTYKLINQFKSLVLPSIGQSKRPIPYVPIDTYDDIIDDETIENDTSKKDVVVGIPPQSSSPCPSYMVLLELQVQDKIIQRCQTSCPLKMSPVHGPGLRCNECDLITSDDTCYMNHSKLPNFYCDFEKDIVKLSENSYFYCIDKKWFLKYCENGGLFDVKNNECYKELLLYKKVKRSSGGARAGDICQFNTDCQTGMFCSSGICTCLSDYVSISGYCWPKVNPGQSGCHEDKQCSVVWPNTRCSPNGICECSEGSVASKTRDGTVCITSSIPPACPLPESSDNEPNPSTLLANSKTHPLSPGNYMPILCTSTSTEVFNSNGGDGSTWCIYPDGDNDVYIADIYDCLETPQVNNKIFKEYATTVNGICCPSRAFVCIQPMEQGDEPSIPRWYYNPISGACSQFMWDPNIGDNVSPNNFKTQEHCETYCGSCKRGPTQYHTSKHSILEDTSITNCMQSSTTCSSEFQCTLIGSTQSCCPSISNICSPYGGRPHFVKPLGMYDRGVPIHGSKTVTRYYYDANVGKCINFLYDGLGNFNNFITKFDCENYCSRLMCPFGNPLTVGEEWQRCEGNTECPSSHLCDTTHKVCCPTAQNICSQPKRLGECKQSVRKYWYNIEMRQCQLFEYSGCNGNDNNFDSLTTCQQTCRNISLEPKCPQGRAYRDINGNYFICSPNNNDKKCPPNYNCYFDGNSYGCCPTKSYTCSLNSDKGVQCGAGTSFKYYFNPNKNTCEAFQYLGCDGNSNNFQTLEACEEYCGIVCPHGGQPLRDVSTNQLITCSNSNKCIDTHECVTLNSNGNVVQRCCPSKSYICSMPPQQGTLCTKMPITRYYFNIVTKECAKFSYNGCNGNLNNWPSIEQCKNFCHSSACIPGDIAYINPNTNLPYQCNPSLTNTCPKNFKCLFDSLTQSSVCCGATSMNVCPDNEKAFVNAADMTVRECLVNVEGSCPENYLCRFNPQKNRYYCCSSVTGEFCPSGKAVARDNLNKYPMRCNVNDSNNQCPNGYSCQTSISGVLQGYCCSNNYVCPNKGDFYIEENSQMPRSCTPGAFIGCPTGYSCQASSSDLSKGYCCKGQIISISDGCPPNEYVYMKNNKVIECDPFNPANSPCPKSYTCQWGNQKYQCCGKEPILESIEEPNNYGCPNFQVAFINKMTKSPEVCSTSGPNTCPIGYFCQFVTNYQSGSNQYICCGNKSGCPGDSVGYIDISGSPKECKIGHMDECPKGFSCKGIDNKKKYVCCTNTEEDDYNVGTSELVRLAMNPTSITNQNTTISKSKRLRKQQRLLKLANVTLPPLPNISTKKKIKKCQIKETIKNKKCTLRIIGDKCIKTIQCPETTQCLNNRCLCPSNKIEKDGKCIDVIEEVNEEEYFEYEVEYDDEIVTCKTNEIKYDNKCYKKVTVGEKCEIENQCINGAKCINNLCYCPKNTAGYKKRCLTNICGISNNRTPVLSINSKALLCQRKSCPSGSTCLKSAMINDYICCSTIDGKGIGSKKIVRKKVPLKKINNNNIKKNTIITMEGSKCKNEMMPLLEKYTKNVVFCSNKKLCPKNYVCIEDQCCREETKIFSGIYMDAPNIILPPKSDIPICDENSVLVTYDDNGQNVYSCEIECPDRHSPIDGICISDK</sequence>
<dbReference type="InterPro" id="IPR006150">
    <property type="entry name" value="Cys_repeat_1"/>
</dbReference>
<dbReference type="PANTHER" id="PTHR46339">
    <property type="entry name" value="PROTEIN CBG15282-RELATED"/>
    <property type="match status" value="1"/>
</dbReference>
<dbReference type="Proteomes" id="UP000035681">
    <property type="component" value="Unplaced"/>
</dbReference>
<feature type="domain" description="BPTI/Kunitz inhibitor" evidence="2">
    <location>
        <begin position="3694"/>
        <end position="3746"/>
    </location>
</feature>
<dbReference type="GO" id="GO:0004867">
    <property type="term" value="F:serine-type endopeptidase inhibitor activity"/>
    <property type="evidence" value="ECO:0007669"/>
    <property type="project" value="InterPro"/>
</dbReference>
<feature type="domain" description="BPTI/Kunitz inhibitor" evidence="2">
    <location>
        <begin position="683"/>
        <end position="735"/>
    </location>
</feature>
<dbReference type="SMART" id="SM00181">
    <property type="entry name" value="EGF"/>
    <property type="match status" value="6"/>
</dbReference>
<feature type="domain" description="BPTI/Kunitz inhibitor" evidence="2">
    <location>
        <begin position="1807"/>
        <end position="1861"/>
    </location>
</feature>
<protein>
    <submittedName>
        <fullName evidence="4">BPTI/Kunitz inhibitor domain-containing protein</fullName>
    </submittedName>
</protein>
<organism evidence="3 4">
    <name type="scientific">Strongyloides stercoralis</name>
    <name type="common">Threadworm</name>
    <dbReference type="NCBI Taxonomy" id="6248"/>
    <lineage>
        <taxon>Eukaryota</taxon>
        <taxon>Metazoa</taxon>
        <taxon>Ecdysozoa</taxon>
        <taxon>Nematoda</taxon>
        <taxon>Chromadorea</taxon>
        <taxon>Rhabditida</taxon>
        <taxon>Tylenchina</taxon>
        <taxon>Panagrolaimomorpha</taxon>
        <taxon>Strongyloidoidea</taxon>
        <taxon>Strongyloididae</taxon>
        <taxon>Strongyloides</taxon>
    </lineage>
</organism>
<dbReference type="WBParaSite" id="TCONS_00011627.p1">
    <property type="protein sequence ID" value="TCONS_00011627.p1"/>
    <property type="gene ID" value="XLOC_006252"/>
</dbReference>
<keyword evidence="1" id="KW-0812">Transmembrane</keyword>
<dbReference type="CDD" id="cd22593">
    <property type="entry name" value="Kunitz_conkunitzin"/>
    <property type="match status" value="3"/>
</dbReference>
<dbReference type="PRINTS" id="PR00759">
    <property type="entry name" value="BASICPTASE"/>
</dbReference>
<feature type="domain" description="BPTI/Kunitz inhibitor" evidence="2">
    <location>
        <begin position="354"/>
        <end position="408"/>
    </location>
</feature>